<dbReference type="FunFam" id="2.40.50.100:FF:000003">
    <property type="entry name" value="Acetyl-CoA carboxylase biotin carboxyl carrier protein"/>
    <property type="match status" value="1"/>
</dbReference>
<feature type="domain" description="Lipoyl-binding" evidence="10">
    <location>
        <begin position="115"/>
        <end position="191"/>
    </location>
</feature>
<dbReference type="InterPro" id="IPR050709">
    <property type="entry name" value="Biotin_Carboxyl_Carrier/Decarb"/>
</dbReference>
<evidence type="ECO:0000256" key="2">
    <source>
        <dbReference type="ARBA" id="ARBA00017562"/>
    </source>
</evidence>
<evidence type="ECO:0000313" key="11">
    <source>
        <dbReference type="EMBL" id="HGG00335.1"/>
    </source>
</evidence>
<name>A0A7C3VRM0_9CYAN</name>
<dbReference type="Pfam" id="PF00364">
    <property type="entry name" value="Biotin_lipoyl"/>
    <property type="match status" value="1"/>
</dbReference>
<dbReference type="InterPro" id="IPR011053">
    <property type="entry name" value="Single_hybrid_motif"/>
</dbReference>
<dbReference type="GO" id="GO:0003989">
    <property type="term" value="F:acetyl-CoA carboxylase activity"/>
    <property type="evidence" value="ECO:0007669"/>
    <property type="project" value="InterPro"/>
</dbReference>
<keyword evidence="5 8" id="KW-0443">Lipid metabolism</keyword>
<comment type="function">
    <text evidence="8">This protein is a component of the acetyl coenzyme A carboxylase complex; first, biotin carboxylase catalyzes the carboxylation of the carrier protein and then the transcarboxylase transfers the carboxyl group to form malonyl-CoA.</text>
</comment>
<dbReference type="InterPro" id="IPR001882">
    <property type="entry name" value="Biotin_BS"/>
</dbReference>
<dbReference type="AlphaFoldDB" id="A0A7C3VRM0"/>
<evidence type="ECO:0000259" key="10">
    <source>
        <dbReference type="PROSITE" id="PS50968"/>
    </source>
</evidence>
<dbReference type="PANTHER" id="PTHR45266:SF3">
    <property type="entry name" value="OXALOACETATE DECARBOXYLASE ALPHA CHAIN"/>
    <property type="match status" value="1"/>
</dbReference>
<dbReference type="GO" id="GO:0006633">
    <property type="term" value="P:fatty acid biosynthetic process"/>
    <property type="evidence" value="ECO:0007669"/>
    <property type="project" value="UniProtKB-UniPathway"/>
</dbReference>
<evidence type="ECO:0000256" key="3">
    <source>
        <dbReference type="ARBA" id="ARBA00022516"/>
    </source>
</evidence>
<dbReference type="NCBIfam" id="TIGR00531">
    <property type="entry name" value="BCCP"/>
    <property type="match status" value="1"/>
</dbReference>
<keyword evidence="4 8" id="KW-0276">Fatty acid metabolism</keyword>
<keyword evidence="7 8" id="KW-0092">Biotin</keyword>
<dbReference type="PANTHER" id="PTHR45266">
    <property type="entry name" value="OXALOACETATE DECARBOXYLASE ALPHA CHAIN"/>
    <property type="match status" value="1"/>
</dbReference>
<sequence>MQMDLNELRELLAAIDKTDISELILKSDDFELTVRKGTTIPEGSLSPLEARLRLGGGVASAGEPAAALAPTNAPDVVPLTSSRTEGSRTQGATEVATTSSSGTAPSSPPPGSEKWVEVKSPMVGTFYRAPAPDEPPFVNPGDRVRVGQTLCIIEAMKLMNEIEAEVSGQILEIKVQNGTSVEFDQVLITISPD</sequence>
<keyword evidence="6 8" id="KW-0275">Fatty acid biosynthesis</keyword>
<dbReference type="InterPro" id="IPR001249">
    <property type="entry name" value="AcCoA_biotinCC"/>
</dbReference>
<evidence type="ECO:0000256" key="1">
    <source>
        <dbReference type="ARBA" id="ARBA00005194"/>
    </source>
</evidence>
<evidence type="ECO:0000256" key="7">
    <source>
        <dbReference type="ARBA" id="ARBA00023267"/>
    </source>
</evidence>
<dbReference type="Gene3D" id="2.40.50.100">
    <property type="match status" value="1"/>
</dbReference>
<dbReference type="SUPFAM" id="SSF51230">
    <property type="entry name" value="Single hybrid motif"/>
    <property type="match status" value="1"/>
</dbReference>
<gene>
    <name evidence="11" type="primary">accB</name>
    <name evidence="11" type="ORF">ENR15_06705</name>
</gene>
<feature type="compositionally biased region" description="Low complexity" evidence="9">
    <location>
        <begin position="96"/>
        <end position="105"/>
    </location>
</feature>
<comment type="caution">
    <text evidence="11">The sequence shown here is derived from an EMBL/GenBank/DDBJ whole genome shotgun (WGS) entry which is preliminary data.</text>
</comment>
<dbReference type="CDD" id="cd06850">
    <property type="entry name" value="biotinyl_domain"/>
    <property type="match status" value="1"/>
</dbReference>
<evidence type="ECO:0000256" key="4">
    <source>
        <dbReference type="ARBA" id="ARBA00022832"/>
    </source>
</evidence>
<dbReference type="EMBL" id="DSPX01000064">
    <property type="protein sequence ID" value="HGG00335.1"/>
    <property type="molecule type" value="Genomic_DNA"/>
</dbReference>
<reference evidence="11" key="1">
    <citation type="journal article" date="2020" name="mSystems">
        <title>Genome- and Community-Level Interaction Insights into Carbon Utilization and Element Cycling Functions of Hydrothermarchaeota in Hydrothermal Sediment.</title>
        <authorList>
            <person name="Zhou Z."/>
            <person name="Liu Y."/>
            <person name="Xu W."/>
            <person name="Pan J."/>
            <person name="Luo Z.H."/>
            <person name="Li M."/>
        </authorList>
    </citation>
    <scope>NUCLEOTIDE SEQUENCE [LARGE SCALE GENOMIC DNA]</scope>
    <source>
        <strain evidence="11">SpSt-374</strain>
    </source>
</reference>
<evidence type="ECO:0000256" key="9">
    <source>
        <dbReference type="SAM" id="MobiDB-lite"/>
    </source>
</evidence>
<protein>
    <recommendedName>
        <fullName evidence="2 8">Biotin carboxyl carrier protein of acetyl-CoA carboxylase</fullName>
    </recommendedName>
</protein>
<evidence type="ECO:0000256" key="8">
    <source>
        <dbReference type="RuleBase" id="RU364072"/>
    </source>
</evidence>
<dbReference type="InterPro" id="IPR000089">
    <property type="entry name" value="Biotin_lipoyl"/>
</dbReference>
<dbReference type="PRINTS" id="PR01071">
    <property type="entry name" value="ACOABIOTINCC"/>
</dbReference>
<dbReference type="PROSITE" id="PS00188">
    <property type="entry name" value="BIOTIN"/>
    <property type="match status" value="1"/>
</dbReference>
<keyword evidence="3 8" id="KW-0444">Lipid biosynthesis</keyword>
<comment type="pathway">
    <text evidence="1 8">Lipid metabolism; fatty acid biosynthesis.</text>
</comment>
<dbReference type="PROSITE" id="PS50968">
    <property type="entry name" value="BIOTINYL_LIPOYL"/>
    <property type="match status" value="1"/>
</dbReference>
<feature type="region of interest" description="Disordered" evidence="9">
    <location>
        <begin position="70"/>
        <end position="114"/>
    </location>
</feature>
<evidence type="ECO:0000256" key="6">
    <source>
        <dbReference type="ARBA" id="ARBA00023160"/>
    </source>
</evidence>
<dbReference type="UniPathway" id="UPA00094"/>
<feature type="compositionally biased region" description="Polar residues" evidence="9">
    <location>
        <begin position="79"/>
        <end position="92"/>
    </location>
</feature>
<evidence type="ECO:0000256" key="5">
    <source>
        <dbReference type="ARBA" id="ARBA00023098"/>
    </source>
</evidence>
<proteinExistence type="predicted"/>
<dbReference type="GO" id="GO:0009317">
    <property type="term" value="C:acetyl-CoA carboxylase complex"/>
    <property type="evidence" value="ECO:0007669"/>
    <property type="project" value="InterPro"/>
</dbReference>
<accession>A0A7C3VRM0</accession>
<organism evidence="11">
    <name type="scientific">Planktothricoides sp. SpSt-374</name>
    <dbReference type="NCBI Taxonomy" id="2282167"/>
    <lineage>
        <taxon>Bacteria</taxon>
        <taxon>Bacillati</taxon>
        <taxon>Cyanobacteriota</taxon>
        <taxon>Cyanophyceae</taxon>
        <taxon>Oscillatoriophycideae</taxon>
        <taxon>Oscillatoriales</taxon>
        <taxon>Oscillatoriaceae</taxon>
        <taxon>Planktothricoides</taxon>
    </lineage>
</organism>